<evidence type="ECO:0000313" key="5">
    <source>
        <dbReference type="Proteomes" id="UP001302374"/>
    </source>
</evidence>
<proteinExistence type="predicted"/>
<dbReference type="EMBL" id="JAATLI010000004">
    <property type="protein sequence ID" value="NJC17771.1"/>
    <property type="molecule type" value="Genomic_DNA"/>
</dbReference>
<accession>A0A7X6BJ82</accession>
<dbReference type="EMBL" id="CP043839">
    <property type="protein sequence ID" value="WOF13465.1"/>
    <property type="molecule type" value="Genomic_DNA"/>
</dbReference>
<feature type="transmembrane region" description="Helical" evidence="1">
    <location>
        <begin position="6"/>
        <end position="25"/>
    </location>
</feature>
<gene>
    <name evidence="3" type="ORF">F1644_14860</name>
    <name evidence="2" type="ORF">GGR15_001386</name>
</gene>
<feature type="transmembrane region" description="Helical" evidence="1">
    <location>
        <begin position="45"/>
        <end position="75"/>
    </location>
</feature>
<keyword evidence="5" id="KW-1185">Reference proteome</keyword>
<evidence type="ECO:0000313" key="3">
    <source>
        <dbReference type="EMBL" id="WOF13465.1"/>
    </source>
</evidence>
<evidence type="ECO:0000256" key="1">
    <source>
        <dbReference type="SAM" id="Phobius"/>
    </source>
</evidence>
<reference evidence="3 5" key="1">
    <citation type="submission" date="2019-09" db="EMBL/GenBank/DDBJ databases">
        <title>Butyricimonas paravirosa DSM 105722 (=214-4 = JCM 18677 = CCUG 65563).</title>
        <authorList>
            <person name="Le Roy T."/>
            <person name="Cani P.D."/>
        </authorList>
    </citation>
    <scope>NUCLEOTIDE SEQUENCE [LARGE SCALE GENOMIC DNA]</scope>
    <source>
        <strain evidence="3 5">DSM 105722</strain>
    </source>
</reference>
<name>A0A7X6BJ82_9BACT</name>
<dbReference type="GeneID" id="86892601"/>
<keyword evidence="1" id="KW-0472">Membrane</keyword>
<keyword evidence="1" id="KW-0812">Transmembrane</keyword>
<organism evidence="2 4">
    <name type="scientific">Butyricimonas paravirosa</name>
    <dbReference type="NCBI Taxonomy" id="1472417"/>
    <lineage>
        <taxon>Bacteria</taxon>
        <taxon>Pseudomonadati</taxon>
        <taxon>Bacteroidota</taxon>
        <taxon>Bacteroidia</taxon>
        <taxon>Bacteroidales</taxon>
        <taxon>Odoribacteraceae</taxon>
        <taxon>Butyricimonas</taxon>
    </lineage>
</organism>
<feature type="transmembrane region" description="Helical" evidence="1">
    <location>
        <begin position="87"/>
        <end position="103"/>
    </location>
</feature>
<dbReference type="AlphaFoldDB" id="A0A7X6BJ82"/>
<evidence type="ECO:0000313" key="4">
    <source>
        <dbReference type="Proteomes" id="UP000576368"/>
    </source>
</evidence>
<dbReference type="Proteomes" id="UP001302374">
    <property type="component" value="Chromosome"/>
</dbReference>
<evidence type="ECO:0000313" key="2">
    <source>
        <dbReference type="EMBL" id="NJC17771.1"/>
    </source>
</evidence>
<keyword evidence="1" id="KW-1133">Transmembrane helix</keyword>
<dbReference type="Proteomes" id="UP000576368">
    <property type="component" value="Unassembled WGS sequence"/>
</dbReference>
<protein>
    <submittedName>
        <fullName evidence="2">Uncharacterized protein</fullName>
    </submittedName>
</protein>
<sequence>MEGVLSIVLMVAAIASLVFAVVMAVRSGRGGEVDEEKMERRFEIVCGVIVLGVIGAVAWWLELGGIVLVLLTVLLLKGGLVQVLMRMWWWLIVLGMVGLLIALV</sequence>
<dbReference type="RefSeq" id="WP_118303531.1">
    <property type="nucleotide sequence ID" value="NZ_BMPA01000004.1"/>
</dbReference>
<reference evidence="2 4" key="2">
    <citation type="submission" date="2020-03" db="EMBL/GenBank/DDBJ databases">
        <title>Genomic Encyclopedia of Type Strains, Phase IV (KMG-IV): sequencing the most valuable type-strain genomes for metagenomic binning, comparative biology and taxonomic classification.</title>
        <authorList>
            <person name="Goeker M."/>
        </authorList>
    </citation>
    <scope>NUCLEOTIDE SEQUENCE [LARGE SCALE GENOMIC DNA]</scope>
    <source>
        <strain evidence="2 4">DSM 105722</strain>
    </source>
</reference>